<feature type="domain" description="Squalene cyclase C-terminal" evidence="5">
    <location>
        <begin position="310"/>
        <end position="625"/>
    </location>
</feature>
<gene>
    <name evidence="7" type="primary">shc</name>
    <name evidence="7" type="ORF">CWS20_12785</name>
</gene>
<dbReference type="NCBIfam" id="TIGR01787">
    <property type="entry name" value="squalene_cyclas"/>
    <property type="match status" value="1"/>
</dbReference>
<dbReference type="GO" id="GO:0016866">
    <property type="term" value="F:intramolecular transferase activity"/>
    <property type="evidence" value="ECO:0007669"/>
    <property type="project" value="InterPro"/>
</dbReference>
<dbReference type="Pfam" id="PF13249">
    <property type="entry name" value="SQHop_cyclase_N"/>
    <property type="match status" value="1"/>
</dbReference>
<sequence length="631" mass="71492">MSDESMEIADGIKQLIQKFRDDQTSAGTWEYPFESSISTDAYMIILLRTLEINDEELIQELVKRIISKQSENGAWKHFKDERKNGNLSLTVEAYYALLYSGYYSKKDEKMKEARRFILNNGGIEHTHFITKIILSVTGQHKWPSFFPLPIELMILPLAFPINFYSISVYGRANIVPLMIVADKKFAIKTTNSPDLSNLYTTRDDPYFSWSRSSEWRSLHSLLQDSAKKIIGIPKELHLLSISRAKQYMFNHIEPDGTLFGYITSTFLMIFSLLALGHKKNDPIIKKAVNGLYQFKTTVKGYTHIQLTTATVWNTSLINYALQEAGVPASDNMILKANQYLLKRQQSKYGDWVIHNKTAKPGGWGFSDVNTFQPDVDDTSASLRAITRAVSGNSSVKEAWNKGVNWLLSMQNDDGGWPAFEKNTNSKLLAMVPIQDSEYILTDPSCADLTGRAMEFLGKYTSLPHDDPAFTNSISWLQKHQEENGSWYGRWGICYIYGTWAAITGLKASGVSTNNPSIQTGVKWLKSIQNHDGGWGESCLSDKKKMYIPLGDSTITHTAWALDALVSASKQPDKRMEDAVQFLLQSLDGQKWTEDYPAGQGLAGSIYFHYHSYRYLFPLLALAHYKDKFMKA</sequence>
<evidence type="ECO:0000313" key="8">
    <source>
        <dbReference type="Proteomes" id="UP000233343"/>
    </source>
</evidence>
<dbReference type="AlphaFoldDB" id="A0A2N0ZGH2"/>
<evidence type="ECO:0000313" key="7">
    <source>
        <dbReference type="EMBL" id="PKG28615.1"/>
    </source>
</evidence>
<organism evidence="7 8">
    <name type="scientific">Cytobacillus horneckiae</name>
    <dbReference type="NCBI Taxonomy" id="549687"/>
    <lineage>
        <taxon>Bacteria</taxon>
        <taxon>Bacillati</taxon>
        <taxon>Bacillota</taxon>
        <taxon>Bacilli</taxon>
        <taxon>Bacillales</taxon>
        <taxon>Bacillaceae</taxon>
        <taxon>Cytobacillus</taxon>
    </lineage>
</organism>
<evidence type="ECO:0000256" key="3">
    <source>
        <dbReference type="ARBA" id="ARBA00022737"/>
    </source>
</evidence>
<dbReference type="InterPro" id="IPR032696">
    <property type="entry name" value="SQ_cyclase_C"/>
</dbReference>
<dbReference type="Gene3D" id="1.50.10.20">
    <property type="match status" value="2"/>
</dbReference>
<evidence type="ECO:0000256" key="4">
    <source>
        <dbReference type="ARBA" id="ARBA00023235"/>
    </source>
</evidence>
<dbReference type="UniPathway" id="UPA00337"/>
<dbReference type="PANTHER" id="PTHR11764">
    <property type="entry name" value="TERPENE CYCLASE/MUTASE FAMILY MEMBER"/>
    <property type="match status" value="1"/>
</dbReference>
<evidence type="ECO:0000256" key="2">
    <source>
        <dbReference type="ARBA" id="ARBA00009755"/>
    </source>
</evidence>
<feature type="domain" description="Squalene cyclase N-terminal" evidence="6">
    <location>
        <begin position="13"/>
        <end position="295"/>
    </location>
</feature>
<dbReference type="PANTHER" id="PTHR11764:SF20">
    <property type="entry name" value="LANOSTEROL SYNTHASE"/>
    <property type="match status" value="1"/>
</dbReference>
<comment type="similarity">
    <text evidence="2">Belongs to the terpene cyclase/mutase family.</text>
</comment>
<dbReference type="InterPro" id="IPR032697">
    <property type="entry name" value="SQ_cyclase_N"/>
</dbReference>
<dbReference type="Proteomes" id="UP000233343">
    <property type="component" value="Unassembled WGS sequence"/>
</dbReference>
<dbReference type="GO" id="GO:0016104">
    <property type="term" value="P:triterpenoid biosynthetic process"/>
    <property type="evidence" value="ECO:0007669"/>
    <property type="project" value="InterPro"/>
</dbReference>
<dbReference type="InterPro" id="IPR008930">
    <property type="entry name" value="Terpenoid_cyclase/PrenylTrfase"/>
</dbReference>
<dbReference type="InterPro" id="IPR018333">
    <property type="entry name" value="Squalene_cyclase"/>
</dbReference>
<dbReference type="InterPro" id="IPR006400">
    <property type="entry name" value="Hopene-cyclase"/>
</dbReference>
<keyword evidence="8" id="KW-1185">Reference proteome</keyword>
<protein>
    <submittedName>
        <fullName evidence="7">Squalene--hopene cyclase</fullName>
    </submittedName>
</protein>
<name>A0A2N0ZGH2_9BACI</name>
<dbReference type="Pfam" id="PF13243">
    <property type="entry name" value="SQHop_cyclase_C"/>
    <property type="match status" value="1"/>
</dbReference>
<dbReference type="SFLD" id="SFLDG01016">
    <property type="entry name" value="Prenyltransferase_Like_2"/>
    <property type="match status" value="1"/>
</dbReference>
<comment type="caution">
    <text evidence="7">The sequence shown here is derived from an EMBL/GenBank/DDBJ whole genome shotgun (WGS) entry which is preliminary data.</text>
</comment>
<dbReference type="NCBIfam" id="TIGR01507">
    <property type="entry name" value="hopene_cyclase"/>
    <property type="match status" value="1"/>
</dbReference>
<dbReference type="EMBL" id="PISD01000027">
    <property type="protein sequence ID" value="PKG28615.1"/>
    <property type="molecule type" value="Genomic_DNA"/>
</dbReference>
<evidence type="ECO:0000256" key="1">
    <source>
        <dbReference type="ARBA" id="ARBA00004999"/>
    </source>
</evidence>
<proteinExistence type="inferred from homology"/>
<reference evidence="7 8" key="1">
    <citation type="journal article" date="2010" name="Int. J. Syst. Evol. Microbiol.">
        <title>Bacillus horneckiae sp. nov., isolated from a spacecraft-assembly clean room.</title>
        <authorList>
            <person name="Vaishampayan P."/>
            <person name="Probst A."/>
            <person name="Krishnamurthi S."/>
            <person name="Ghosh S."/>
            <person name="Osman S."/>
            <person name="McDowall A."/>
            <person name="Ruckmani A."/>
            <person name="Mayilraj S."/>
            <person name="Venkateswaran K."/>
        </authorList>
    </citation>
    <scope>NUCLEOTIDE SEQUENCE [LARGE SCALE GENOMIC DNA]</scope>
    <source>
        <strain evidence="8">1PO1SC</strain>
    </source>
</reference>
<accession>A0A2N0ZGH2</accession>
<dbReference type="RefSeq" id="WP_066195474.1">
    <property type="nucleotide sequence ID" value="NZ_JAFDQP010000008.1"/>
</dbReference>
<dbReference type="SUPFAM" id="SSF48239">
    <property type="entry name" value="Terpenoid cyclases/Protein prenyltransferases"/>
    <property type="match status" value="2"/>
</dbReference>
<dbReference type="GO" id="GO:0005811">
    <property type="term" value="C:lipid droplet"/>
    <property type="evidence" value="ECO:0007669"/>
    <property type="project" value="InterPro"/>
</dbReference>
<evidence type="ECO:0000259" key="6">
    <source>
        <dbReference type="Pfam" id="PF13249"/>
    </source>
</evidence>
<keyword evidence="3" id="KW-0677">Repeat</keyword>
<keyword evidence="4" id="KW-0413">Isomerase</keyword>
<evidence type="ECO:0000259" key="5">
    <source>
        <dbReference type="Pfam" id="PF13243"/>
    </source>
</evidence>
<comment type="pathway">
    <text evidence="1">Secondary metabolite biosynthesis; hopanoid biosynthesis.</text>
</comment>